<protein>
    <submittedName>
        <fullName evidence="2">Uncharacterized protein</fullName>
    </submittedName>
</protein>
<dbReference type="WBParaSite" id="nRc.2.0.1.t25334-RA">
    <property type="protein sequence ID" value="nRc.2.0.1.t25334-RA"/>
    <property type="gene ID" value="nRc.2.0.1.g25334"/>
</dbReference>
<proteinExistence type="predicted"/>
<organism evidence="1 2">
    <name type="scientific">Romanomermis culicivorax</name>
    <name type="common">Nematode worm</name>
    <dbReference type="NCBI Taxonomy" id="13658"/>
    <lineage>
        <taxon>Eukaryota</taxon>
        <taxon>Metazoa</taxon>
        <taxon>Ecdysozoa</taxon>
        <taxon>Nematoda</taxon>
        <taxon>Enoplea</taxon>
        <taxon>Dorylaimia</taxon>
        <taxon>Mermithida</taxon>
        <taxon>Mermithoidea</taxon>
        <taxon>Mermithidae</taxon>
        <taxon>Romanomermis</taxon>
    </lineage>
</organism>
<accession>A0A915JGB1</accession>
<name>A0A915JGB1_ROMCU</name>
<keyword evidence="1" id="KW-1185">Reference proteome</keyword>
<reference evidence="2" key="1">
    <citation type="submission" date="2022-11" db="UniProtKB">
        <authorList>
            <consortium name="WormBaseParasite"/>
        </authorList>
    </citation>
    <scope>IDENTIFICATION</scope>
</reference>
<dbReference type="AlphaFoldDB" id="A0A915JGB1"/>
<dbReference type="Proteomes" id="UP000887565">
    <property type="component" value="Unplaced"/>
</dbReference>
<evidence type="ECO:0000313" key="1">
    <source>
        <dbReference type="Proteomes" id="UP000887565"/>
    </source>
</evidence>
<evidence type="ECO:0000313" key="2">
    <source>
        <dbReference type="WBParaSite" id="nRc.2.0.1.t25334-RA"/>
    </source>
</evidence>
<sequence>MDKFAAMVTYATIPSASNLRKTPREKPLILTSAMFIYLSNLNTEWFNKIFIQAKLGELEFFHYNGTSLFITNMRTSDESDTATLCSIYVENFYKSKKLWTLTVDAMDSHTSLFGLKE</sequence>